<reference evidence="4" key="1">
    <citation type="submission" date="2012-02" db="EMBL/GenBank/DDBJ databases">
        <title>Complete sequence of Desulfitobacterium dichloroeliminans LMG P-21439.</title>
        <authorList>
            <person name="Lucas S."/>
            <person name="Han J."/>
            <person name="Lapidus A."/>
            <person name="Cheng J.-F."/>
            <person name="Goodwin L."/>
            <person name="Pitluck S."/>
            <person name="Peters L."/>
            <person name="Ovchinnikova G."/>
            <person name="Teshima H."/>
            <person name="Detter J.C."/>
            <person name="Han C."/>
            <person name="Tapia R."/>
            <person name="Land M."/>
            <person name="Hauser L."/>
            <person name="Kyrpides N."/>
            <person name="Ivanova N."/>
            <person name="Pagani I."/>
            <person name="Kruse T."/>
            <person name="de Vos W.M."/>
            <person name="Boon N."/>
            <person name="Smidt H."/>
            <person name="Woyke T."/>
        </authorList>
    </citation>
    <scope>NUCLEOTIDE SEQUENCE [LARGE SCALE GENOMIC DNA]</scope>
    <source>
        <strain evidence="4">LMG P-21439 / DCA1</strain>
    </source>
</reference>
<name>L0F703_DESDL</name>
<protein>
    <submittedName>
        <fullName evidence="3">Mn-containing catalase</fullName>
    </submittedName>
</protein>
<evidence type="ECO:0000256" key="2">
    <source>
        <dbReference type="PIRSR" id="PIRSR607760-1"/>
    </source>
</evidence>
<dbReference type="InterPro" id="IPR012347">
    <property type="entry name" value="Ferritin-like"/>
</dbReference>
<dbReference type="STRING" id="871963.Desdi_1226"/>
<gene>
    <name evidence="3" type="ordered locus">Desdi_1226</name>
</gene>
<evidence type="ECO:0000256" key="1">
    <source>
        <dbReference type="ARBA" id="ARBA00007644"/>
    </source>
</evidence>
<dbReference type="HOGENOM" id="CLU_057467_0_1_9"/>
<dbReference type="KEGG" id="ddl:Desdi_1226"/>
<sequence length="184" mass="21336">MYSYRKRFFYPIHVEGPDPVLAKQLIEHYGGKDGELTQVVQYLNHQVNIDNRYIRELLGLISAEELAHLETLSAMIIKLGGEVHRLVNASDQAWSLANVYQYSESEKILRANVALEKRARLQYEEHANLTQDPGVKRLLSFLARREGIHQKLLYRCHKVMMEGGSSEHYMGIIYDYKMSLQVLD</sequence>
<dbReference type="InterPro" id="IPR007760">
    <property type="entry name" value="Mn_catalase"/>
</dbReference>
<dbReference type="GO" id="GO:0046872">
    <property type="term" value="F:metal ion binding"/>
    <property type="evidence" value="ECO:0007669"/>
    <property type="project" value="UniProtKB-KW"/>
</dbReference>
<evidence type="ECO:0000313" key="4">
    <source>
        <dbReference type="Proteomes" id="UP000010797"/>
    </source>
</evidence>
<dbReference type="Pfam" id="PF05067">
    <property type="entry name" value="Mn_catalase"/>
    <property type="match status" value="2"/>
</dbReference>
<dbReference type="RefSeq" id="WP_015261734.1">
    <property type="nucleotide sequence ID" value="NC_019903.1"/>
</dbReference>
<keyword evidence="2" id="KW-0464">Manganese</keyword>
<feature type="binding site" evidence="2">
    <location>
        <position position="68"/>
    </location>
    <ligand>
        <name>Mn(2+)</name>
        <dbReference type="ChEBI" id="CHEBI:29035"/>
        <label>1</label>
    </ligand>
</feature>
<comment type="similarity">
    <text evidence="1">Belongs to the manganese catalase family.</text>
</comment>
<dbReference type="AlphaFoldDB" id="L0F703"/>
<proteinExistence type="inferred from homology"/>
<keyword evidence="4" id="KW-1185">Reference proteome</keyword>
<accession>L0F703</accession>
<dbReference type="Gene3D" id="1.20.1260.10">
    <property type="match status" value="2"/>
</dbReference>
<dbReference type="SUPFAM" id="SSF47240">
    <property type="entry name" value="Ferritin-like"/>
    <property type="match status" value="1"/>
</dbReference>
<dbReference type="OrthoDB" id="9800585at2"/>
<feature type="binding site" evidence="2">
    <location>
        <position position="149"/>
    </location>
    <ligand>
        <name>Mn(2+)</name>
        <dbReference type="ChEBI" id="CHEBI:29035"/>
        <label>1</label>
    </ligand>
</feature>
<evidence type="ECO:0000313" key="3">
    <source>
        <dbReference type="EMBL" id="AGA68738.1"/>
    </source>
</evidence>
<dbReference type="eggNOG" id="COG3546">
    <property type="taxonomic scope" value="Bacteria"/>
</dbReference>
<dbReference type="InterPro" id="IPR009078">
    <property type="entry name" value="Ferritin-like_SF"/>
</dbReference>
<keyword evidence="2" id="KW-0479">Metal-binding</keyword>
<comment type="cofactor">
    <cofactor evidence="2">
        <name>Mn(2+)</name>
        <dbReference type="ChEBI" id="CHEBI:29035"/>
    </cofactor>
    <text evidence="2">Binds 2 manganese ions per subunit.</text>
</comment>
<dbReference type="Proteomes" id="UP000010797">
    <property type="component" value="Chromosome"/>
</dbReference>
<feature type="binding site" evidence="2">
    <location>
        <position position="65"/>
    </location>
    <ligand>
        <name>Mn(2+)</name>
        <dbReference type="ChEBI" id="CHEBI:29035"/>
        <label>1</label>
    </ligand>
</feature>
<organism evidence="3 4">
    <name type="scientific">Desulfitobacterium dichloroeliminans (strain LMG P-21439 / DCA1)</name>
    <dbReference type="NCBI Taxonomy" id="871963"/>
    <lineage>
        <taxon>Bacteria</taxon>
        <taxon>Bacillati</taxon>
        <taxon>Bacillota</taxon>
        <taxon>Clostridia</taxon>
        <taxon>Eubacteriales</taxon>
        <taxon>Desulfitobacteriaceae</taxon>
        <taxon>Desulfitobacterium</taxon>
    </lineage>
</organism>
<dbReference type="EMBL" id="CP003344">
    <property type="protein sequence ID" value="AGA68738.1"/>
    <property type="molecule type" value="Genomic_DNA"/>
</dbReference>
<feature type="binding site" evidence="2">
    <location>
        <position position="116"/>
    </location>
    <ligand>
        <name>Mn(2+)</name>
        <dbReference type="ChEBI" id="CHEBI:29035"/>
        <label>1</label>
    </ligand>
</feature>
<feature type="binding site" evidence="2">
    <location>
        <position position="35"/>
    </location>
    <ligand>
        <name>Mn(2+)</name>
        <dbReference type="ChEBI" id="CHEBI:29035"/>
        <label>1</label>
    </ligand>
</feature>